<comment type="similarity">
    <text evidence="1">Belongs to the bystin family.</text>
</comment>
<dbReference type="EMBL" id="AJ010592">
    <property type="protein sequence ID" value="CAC27091.1"/>
    <property type="molecule type" value="Genomic_DNA"/>
</dbReference>
<sequence>MKISNILHLNKYAEIVKNKMIKILILSGSLLSSYTNGKIPKILKILPHLKYFEELIWYTRPDKWSLVALFKITSIYEKKIDEIKFYRYLNMIFIPRIIEMIIQKKKITPQIFNFIIKIANNHDETLVFIFALMLNANSFNSDKIKFLTKLLSKSNLKNKRIIILIHVLIQIQPDKKKLMLLKLLIRKIKIHSSKTIDLVLDYFIKHKDSSCRKFIQSIIKIFYNKYIDKLSIEEKKSINGLLNYR</sequence>
<evidence type="ECO:0000313" key="3">
    <source>
        <dbReference type="Proteomes" id="UP000242167"/>
    </source>
</evidence>
<reference evidence="2 3" key="1">
    <citation type="journal article" date="2001" name="Nature">
        <title>The highly reduced genome of an enslaved algal nucleus.</title>
        <authorList>
            <person name="Douglas S."/>
            <person name="Zauner S."/>
            <person name="Fraunholz M."/>
            <person name="Beaton M."/>
            <person name="Penny S."/>
            <person name="Deng L."/>
            <person name="Wu X."/>
            <person name="Reith M."/>
            <person name="Cavalier-Smith T."/>
            <person name="Maier U."/>
        </authorList>
    </citation>
    <scope>NUCLEOTIDE SEQUENCE [LARGE SCALE GENOMIC DNA]</scope>
</reference>
<dbReference type="GeneID" id="857611"/>
<dbReference type="Pfam" id="PF05291">
    <property type="entry name" value="Bystin"/>
    <property type="match status" value="1"/>
</dbReference>
<dbReference type="PANTHER" id="PTHR12821">
    <property type="entry name" value="BYSTIN"/>
    <property type="match status" value="1"/>
</dbReference>
<proteinExistence type="inferred from homology"/>
<dbReference type="InterPro" id="IPR007955">
    <property type="entry name" value="Bystin"/>
</dbReference>
<accession>Q9AVY0</accession>
<dbReference type="RefSeq" id="XP_001713307.1">
    <property type="nucleotide sequence ID" value="XM_001713255.1"/>
</dbReference>
<protein>
    <recommendedName>
        <fullName evidence="4">Bystin-like protein</fullName>
    </recommendedName>
</protein>
<dbReference type="GO" id="GO:0006364">
    <property type="term" value="P:rRNA processing"/>
    <property type="evidence" value="ECO:0007669"/>
    <property type="project" value="TreeGrafter"/>
</dbReference>
<organism evidence="2 3">
    <name type="scientific">Guillardia theta</name>
    <name type="common">Cryptophyte</name>
    <name type="synonym">Cryptomonas phi</name>
    <dbReference type="NCBI Taxonomy" id="55529"/>
    <lineage>
        <taxon>Eukaryota</taxon>
        <taxon>Cryptophyceae</taxon>
        <taxon>Pyrenomonadales</taxon>
        <taxon>Geminigeraceae</taxon>
        <taxon>Guillardia</taxon>
    </lineage>
</organism>
<dbReference type="Proteomes" id="UP000242167">
    <property type="component" value="Nucleomorph 2"/>
</dbReference>
<evidence type="ECO:0008006" key="4">
    <source>
        <dbReference type="Google" id="ProtNLM"/>
    </source>
</evidence>
<dbReference type="GO" id="GO:0005737">
    <property type="term" value="C:cytoplasm"/>
    <property type="evidence" value="ECO:0007669"/>
    <property type="project" value="TreeGrafter"/>
</dbReference>
<dbReference type="GO" id="GO:0000428">
    <property type="term" value="C:DNA-directed RNA polymerase complex"/>
    <property type="evidence" value="ECO:0007669"/>
    <property type="project" value="UniProtKB-KW"/>
</dbReference>
<dbReference type="GO" id="GO:0030688">
    <property type="term" value="C:preribosome, small subunit precursor"/>
    <property type="evidence" value="ECO:0007669"/>
    <property type="project" value="TreeGrafter"/>
</dbReference>
<name>Q9AVY0_GUITH</name>
<dbReference type="AlphaFoldDB" id="Q9AVY0"/>
<dbReference type="GO" id="GO:0005730">
    <property type="term" value="C:nucleolus"/>
    <property type="evidence" value="ECO:0007669"/>
    <property type="project" value="TreeGrafter"/>
</dbReference>
<evidence type="ECO:0000256" key="1">
    <source>
        <dbReference type="ARBA" id="ARBA00007114"/>
    </source>
</evidence>
<dbReference type="PANTHER" id="PTHR12821:SF0">
    <property type="entry name" value="BYSTIN"/>
    <property type="match status" value="1"/>
</dbReference>
<evidence type="ECO:0000313" key="2">
    <source>
        <dbReference type="EMBL" id="CAC27091.1"/>
    </source>
</evidence>
<dbReference type="GO" id="GO:0030515">
    <property type="term" value="F:snoRNA binding"/>
    <property type="evidence" value="ECO:0007669"/>
    <property type="project" value="TreeGrafter"/>
</dbReference>